<evidence type="ECO:0000259" key="3">
    <source>
        <dbReference type="PROSITE" id="PS50222"/>
    </source>
</evidence>
<protein>
    <submittedName>
        <fullName evidence="5">Aste57867_15207 protein</fullName>
    </submittedName>
</protein>
<dbReference type="InterPro" id="IPR002048">
    <property type="entry name" value="EF_hand_dom"/>
</dbReference>
<dbReference type="InterPro" id="IPR011992">
    <property type="entry name" value="EF-hand-dom_pair"/>
</dbReference>
<feature type="region of interest" description="Disordered" evidence="2">
    <location>
        <begin position="286"/>
        <end position="317"/>
    </location>
</feature>
<dbReference type="OrthoDB" id="120976at2759"/>
<dbReference type="Pfam" id="PF13516">
    <property type="entry name" value="LRR_6"/>
    <property type="match status" value="3"/>
</dbReference>
<feature type="compositionally biased region" description="Acidic residues" evidence="2">
    <location>
        <begin position="304"/>
        <end position="317"/>
    </location>
</feature>
<name>A0A485L2V9_9STRA</name>
<evidence type="ECO:0000313" key="6">
    <source>
        <dbReference type="Proteomes" id="UP000332933"/>
    </source>
</evidence>
<keyword evidence="6" id="KW-1185">Reference proteome</keyword>
<feature type="compositionally biased region" description="Basic and acidic residues" evidence="2">
    <location>
        <begin position="117"/>
        <end position="130"/>
    </location>
</feature>
<feature type="compositionally biased region" description="Basic and acidic residues" evidence="2">
    <location>
        <begin position="45"/>
        <end position="59"/>
    </location>
</feature>
<dbReference type="SMART" id="SM00054">
    <property type="entry name" value="EFh"/>
    <property type="match status" value="2"/>
</dbReference>
<dbReference type="EMBL" id="CAADRA010005657">
    <property type="protein sequence ID" value="VFT92016.1"/>
    <property type="molecule type" value="Genomic_DNA"/>
</dbReference>
<dbReference type="SMART" id="SM00368">
    <property type="entry name" value="LRR_RI"/>
    <property type="match status" value="6"/>
</dbReference>
<dbReference type="SUPFAM" id="SSF47473">
    <property type="entry name" value="EF-hand"/>
    <property type="match status" value="1"/>
</dbReference>
<dbReference type="EMBL" id="VJMH01005636">
    <property type="protein sequence ID" value="KAF0693865.1"/>
    <property type="molecule type" value="Genomic_DNA"/>
</dbReference>
<dbReference type="PROSITE" id="PS00018">
    <property type="entry name" value="EF_HAND_1"/>
    <property type="match status" value="1"/>
</dbReference>
<reference evidence="5 6" key="1">
    <citation type="submission" date="2019-03" db="EMBL/GenBank/DDBJ databases">
        <authorList>
            <person name="Gaulin E."/>
            <person name="Dumas B."/>
        </authorList>
    </citation>
    <scope>NUCLEOTIDE SEQUENCE [LARGE SCALE GENOMIC DNA]</scope>
    <source>
        <strain evidence="5">CBS 568.67</strain>
    </source>
</reference>
<feature type="domain" description="EF-hand" evidence="3">
    <location>
        <begin position="778"/>
        <end position="813"/>
    </location>
</feature>
<dbReference type="PROSITE" id="PS50222">
    <property type="entry name" value="EF_HAND_2"/>
    <property type="match status" value="2"/>
</dbReference>
<dbReference type="InterPro" id="IPR032675">
    <property type="entry name" value="LRR_dom_sf"/>
</dbReference>
<dbReference type="Proteomes" id="UP000332933">
    <property type="component" value="Unassembled WGS sequence"/>
</dbReference>
<feature type="region of interest" description="Disordered" evidence="2">
    <location>
        <begin position="34"/>
        <end position="78"/>
    </location>
</feature>
<proteinExistence type="predicted"/>
<reference evidence="4" key="2">
    <citation type="submission" date="2019-06" db="EMBL/GenBank/DDBJ databases">
        <title>Genomics analysis of Aphanomyces spp. identifies a new class of oomycete effector associated with host adaptation.</title>
        <authorList>
            <person name="Gaulin E."/>
        </authorList>
    </citation>
    <scope>NUCLEOTIDE SEQUENCE</scope>
    <source>
        <strain evidence="4">CBS 578.67</strain>
    </source>
</reference>
<gene>
    <name evidence="5" type="primary">Aste57867_15207</name>
    <name evidence="4" type="ORF">As57867_015151</name>
    <name evidence="5" type="ORF">ASTE57867_15207</name>
</gene>
<evidence type="ECO:0000256" key="1">
    <source>
        <dbReference type="ARBA" id="ARBA00022837"/>
    </source>
</evidence>
<dbReference type="PANTHER" id="PTHR24114:SF2">
    <property type="entry name" value="F-BOX DOMAIN-CONTAINING PROTEIN-RELATED"/>
    <property type="match status" value="1"/>
</dbReference>
<feature type="domain" description="EF-hand" evidence="3">
    <location>
        <begin position="814"/>
        <end position="849"/>
    </location>
</feature>
<accession>A0A485L2V9</accession>
<evidence type="ECO:0000256" key="2">
    <source>
        <dbReference type="SAM" id="MobiDB-lite"/>
    </source>
</evidence>
<dbReference type="InterPro" id="IPR018247">
    <property type="entry name" value="EF_Hand_1_Ca_BS"/>
</dbReference>
<dbReference type="SUPFAM" id="SSF52047">
    <property type="entry name" value="RNI-like"/>
    <property type="match status" value="1"/>
</dbReference>
<keyword evidence="1" id="KW-0106">Calcium</keyword>
<feature type="region of interest" description="Disordered" evidence="2">
    <location>
        <begin position="117"/>
        <end position="149"/>
    </location>
</feature>
<evidence type="ECO:0000313" key="4">
    <source>
        <dbReference type="EMBL" id="KAF0693865.1"/>
    </source>
</evidence>
<evidence type="ECO:0000313" key="5">
    <source>
        <dbReference type="EMBL" id="VFT92016.1"/>
    </source>
</evidence>
<organism evidence="5 6">
    <name type="scientific">Aphanomyces stellatus</name>
    <dbReference type="NCBI Taxonomy" id="120398"/>
    <lineage>
        <taxon>Eukaryota</taxon>
        <taxon>Sar</taxon>
        <taxon>Stramenopiles</taxon>
        <taxon>Oomycota</taxon>
        <taxon>Saprolegniomycetes</taxon>
        <taxon>Saprolegniales</taxon>
        <taxon>Verrucalvaceae</taxon>
        <taxon>Aphanomyces</taxon>
    </lineage>
</organism>
<dbReference type="CDD" id="cd00051">
    <property type="entry name" value="EFh"/>
    <property type="match status" value="1"/>
</dbReference>
<dbReference type="InterPro" id="IPR001611">
    <property type="entry name" value="Leu-rich_rpt"/>
</dbReference>
<dbReference type="InterPro" id="IPR052394">
    <property type="entry name" value="LRR-containing"/>
</dbReference>
<dbReference type="Gene3D" id="3.80.10.10">
    <property type="entry name" value="Ribonuclease Inhibitor"/>
    <property type="match status" value="1"/>
</dbReference>
<dbReference type="PANTHER" id="PTHR24114">
    <property type="entry name" value="LEUCINE RICH REPEAT FAMILY PROTEIN"/>
    <property type="match status" value="1"/>
</dbReference>
<dbReference type="GO" id="GO:0005509">
    <property type="term" value="F:calcium ion binding"/>
    <property type="evidence" value="ECO:0007669"/>
    <property type="project" value="InterPro"/>
</dbReference>
<sequence length="1378" mass="154100">MPTTHKAPPSRRHTIDPLPWYRNTFDREGIAVDPASGALSYTASHRTDDDDSSHVHKPVDQQTYQPSVPRQHAAAWTRRQEKLEPIATRPVIPHTPSKLLGRMSWDPHVLDIRETERRPDSPTIPRDKLRTIPGHAKAGGNTHATADDGRSPMELLWTADDALTKMRANTAVQALRKRDEDKYLEPVEREFTFTSVGRARQSLLGRFSFHDSMMNVATEAIDRTQPNDAAASDERVVLSNQRSGSQRNKAASLTPANQLKYFGGAAKQTFYAHYKAVSGKHHLFRATPTKYRVPPSSGKRGTGDDNDDDEDDRIGDDEAMMLRDVTPRTRAVVSSLSSQRPAIPLIIRKDTTSVFDFSYQSLGDVYVAQFAACAASLPFVEEINVRDNRLSDAGLNTLLVAIHKHLKLRRLDISENEIGTSAAKTLRRYIEDKACTLKQLVMEKSDIDDFECAAFMTAFEKNTSVVELVIPRNRIGEAEQLNVVKPEITTGGEAIASMLYVNETISMLDMSWNLLRLESGVTLAQSLQFNKKLLELHVAYNACGDAGAMTFGHVLTINATLKVLDLSYNNVGCRGALVLASAASKSKSLRRLLLNGNNIGKEGGRALMFATCANTADQGCEIEITGCNLASTHTSRGGGDKFFDPTDPAGDYSLEMTDPFDRMIATELLRLATFKKGCRFEKLKHHSRTERVKNKGTVVQLVHPNVSSVFNSPLDVFYASVVAKPRKPPPTELTQVVDVFALLSVFKDLHLSPSKETLDAILARMQTEWTLSMDVTEFSDLFLHALFELTDRDGSGGIDAPELQATMARLGLDVTDHEALRAVAQYDLDNSGTIEDFEFVEFMKAQVRYQAFGSKKSMAGLDPNRFALRDVATNQVWQIPVEGRLEVTFVYEREAILDAHDAKNRISDAGIAQLIRNIHLQAKNPTEKLELYYFAIADSEVGRSLSRERTMTTTQSRILFSAAQAYELLEQCGGLTKDVRVKAVGRTLFQMITAKDAHHLVSTTLNLRERAMLKVDLGNAYAVIMGGAMAHFALDLTNKADRWVARKLAETAQVEKKASIASLRGDTSQHMNWENFRNETLDGERLVLTTSFFNSLPQTGRLEFDYVSTSRPPRGAKALSTRRFEQLVAELAKDVVFIDIPDAADATVPEDARARARRRWKKIADYVLQNQFLNMLIFARSHIFRIKNCREEVRLKLVQIETVVSDRYLTAAQASQIVMSMPSGFHGRVEAARVLFARLVDVGNFCDIFDCLARDEQLDLVKMIGWLNIFNPDKPDRFYELDLSVLEDYNMAKILIRLAVLEEGDNWLDGYTYSPSLTEPPHPNWVLPISWDADDTGKGEGPRRTGILRLTFTSKIEDGCLPDWDARQEMKKRVLCGP</sequence>
<dbReference type="Gene3D" id="1.10.238.10">
    <property type="entry name" value="EF-hand"/>
    <property type="match status" value="1"/>
</dbReference>